<comment type="caution">
    <text evidence="2">The sequence shown here is derived from an EMBL/GenBank/DDBJ whole genome shotgun (WGS) entry which is preliminary data.</text>
</comment>
<evidence type="ECO:0000256" key="1">
    <source>
        <dbReference type="SAM" id="SignalP"/>
    </source>
</evidence>
<dbReference type="EMBL" id="QJNU01000041">
    <property type="protein sequence ID" value="RYP09330.1"/>
    <property type="molecule type" value="Genomic_DNA"/>
</dbReference>
<organism evidence="2 3">
    <name type="scientific">Monosporascus ibericus</name>
    <dbReference type="NCBI Taxonomy" id="155417"/>
    <lineage>
        <taxon>Eukaryota</taxon>
        <taxon>Fungi</taxon>
        <taxon>Dikarya</taxon>
        <taxon>Ascomycota</taxon>
        <taxon>Pezizomycotina</taxon>
        <taxon>Sordariomycetes</taxon>
        <taxon>Xylariomycetidae</taxon>
        <taxon>Xylariales</taxon>
        <taxon>Xylariales incertae sedis</taxon>
        <taxon>Monosporascus</taxon>
    </lineage>
</organism>
<name>A0A4Q4TUS0_9PEZI</name>
<dbReference type="Proteomes" id="UP000293360">
    <property type="component" value="Unassembled WGS sequence"/>
</dbReference>
<proteinExistence type="predicted"/>
<dbReference type="OrthoDB" id="4772411at2759"/>
<evidence type="ECO:0000313" key="2">
    <source>
        <dbReference type="EMBL" id="RYP09330.1"/>
    </source>
</evidence>
<dbReference type="STRING" id="155417.A0A4Q4TUS0"/>
<feature type="signal peptide" evidence="1">
    <location>
        <begin position="1"/>
        <end position="25"/>
    </location>
</feature>
<accession>A0A4Q4TUS0</accession>
<dbReference type="AlphaFoldDB" id="A0A4Q4TUS0"/>
<feature type="chain" id="PRO_5020875600" evidence="1">
    <location>
        <begin position="26"/>
        <end position="162"/>
    </location>
</feature>
<protein>
    <submittedName>
        <fullName evidence="2">Uncharacterized protein</fullName>
    </submittedName>
</protein>
<keyword evidence="3" id="KW-1185">Reference proteome</keyword>
<sequence>MKLSFASGVLLAQTSLWLLPRSVHAASVDAWLVPELAAPQVVVYDDNSSNFYYSLCNSSGTPVFLGDEWDLTASPTLVLNETAAEDWSLDAFDSSAANINLTFTSLGTLSTFYIGSDRALHQIRQEDGSWQRGEEQGQEHWPLADAESSEFGIVHNFTGDEI</sequence>
<gene>
    <name evidence="2" type="ORF">DL764_001377</name>
</gene>
<reference evidence="2 3" key="1">
    <citation type="submission" date="2018-06" db="EMBL/GenBank/DDBJ databases">
        <title>Complete Genomes of Monosporascus.</title>
        <authorList>
            <person name="Robinson A.J."/>
            <person name="Natvig D.O."/>
        </authorList>
    </citation>
    <scope>NUCLEOTIDE SEQUENCE [LARGE SCALE GENOMIC DNA]</scope>
    <source>
        <strain evidence="2 3">CBS 110550</strain>
    </source>
</reference>
<evidence type="ECO:0000313" key="3">
    <source>
        <dbReference type="Proteomes" id="UP000293360"/>
    </source>
</evidence>
<keyword evidence="1" id="KW-0732">Signal</keyword>